<feature type="non-terminal residue" evidence="8">
    <location>
        <position position="171"/>
    </location>
</feature>
<keyword evidence="4" id="KW-0560">Oxidoreductase</keyword>
<keyword evidence="6" id="KW-0464">Manganese</keyword>
<dbReference type="GO" id="GO:0051287">
    <property type="term" value="F:NAD binding"/>
    <property type="evidence" value="ECO:0007669"/>
    <property type="project" value="InterPro"/>
</dbReference>
<dbReference type="EMBL" id="AUZX01001999">
    <property type="protein sequence ID" value="EQD77824.1"/>
    <property type="molecule type" value="Genomic_DNA"/>
</dbReference>
<comment type="cofactor">
    <cofactor evidence="2">
        <name>Mg(2+)</name>
        <dbReference type="ChEBI" id="CHEBI:18420"/>
    </cofactor>
</comment>
<dbReference type="InterPro" id="IPR050501">
    <property type="entry name" value="ICDH/IPMDH"/>
</dbReference>
<proteinExistence type="predicted"/>
<dbReference type="PANTHER" id="PTHR43275">
    <property type="entry name" value="D-MALATE DEHYDROGENASE [DECARBOXYLATING]"/>
    <property type="match status" value="1"/>
</dbReference>
<reference evidence="8" key="2">
    <citation type="journal article" date="2014" name="ISME J.">
        <title>Microbial stratification in low pH oxic and suboxic macroscopic growths along an acid mine drainage.</title>
        <authorList>
            <person name="Mendez-Garcia C."/>
            <person name="Mesa V."/>
            <person name="Sprenger R.R."/>
            <person name="Richter M."/>
            <person name="Diez M.S."/>
            <person name="Solano J."/>
            <person name="Bargiela R."/>
            <person name="Golyshina O.V."/>
            <person name="Manteca A."/>
            <person name="Ramos J.L."/>
            <person name="Gallego J.R."/>
            <person name="Llorente I."/>
            <person name="Martins Dos Santos V.A."/>
            <person name="Jensen O.N."/>
            <person name="Pelaez A.I."/>
            <person name="Sanchez J."/>
            <person name="Ferrer M."/>
        </authorList>
    </citation>
    <scope>NUCLEOTIDE SEQUENCE</scope>
</reference>
<dbReference type="Pfam" id="PF00180">
    <property type="entry name" value="Iso_dh"/>
    <property type="match status" value="1"/>
</dbReference>
<dbReference type="SMART" id="SM01329">
    <property type="entry name" value="Iso_dh"/>
    <property type="match status" value="1"/>
</dbReference>
<dbReference type="PROSITE" id="PS00470">
    <property type="entry name" value="IDH_IMDH"/>
    <property type="match status" value="1"/>
</dbReference>
<evidence type="ECO:0000256" key="5">
    <source>
        <dbReference type="ARBA" id="ARBA00023027"/>
    </source>
</evidence>
<accession>T1D8S2</accession>
<dbReference type="InterPro" id="IPR024084">
    <property type="entry name" value="IsoPropMal-DH-like_dom"/>
</dbReference>
<evidence type="ECO:0000313" key="8">
    <source>
        <dbReference type="EMBL" id="EQD77824.1"/>
    </source>
</evidence>
<reference evidence="8" key="1">
    <citation type="submission" date="2013-08" db="EMBL/GenBank/DDBJ databases">
        <authorList>
            <person name="Mendez C."/>
            <person name="Richter M."/>
            <person name="Ferrer M."/>
            <person name="Sanchez J."/>
        </authorList>
    </citation>
    <scope>NUCLEOTIDE SEQUENCE</scope>
</reference>
<dbReference type="Gene3D" id="3.40.718.10">
    <property type="entry name" value="Isopropylmalate Dehydrogenase"/>
    <property type="match status" value="1"/>
</dbReference>
<evidence type="ECO:0000256" key="2">
    <source>
        <dbReference type="ARBA" id="ARBA00001946"/>
    </source>
</evidence>
<feature type="domain" description="Isopropylmalate dehydrogenase-like" evidence="7">
    <location>
        <begin position="1"/>
        <end position="171"/>
    </location>
</feature>
<keyword evidence="5" id="KW-0520">NAD</keyword>
<sequence length="171" mass="18749">MKIRQSFQQYVNLRPVKLLPGAPSPLAGRSPQDIDMVVLRENTEGEYAGIGGFLFPGDPEREVALQTAVYSRVGVERIVRHAFDLGRRLKKSVTSVSKGNACNYSGVFWDKVFREVAEEYPDVPTRSYLVDAASMFFVRDPSRFGVVVTGNLYGDILTDLGAAITGGMGLA</sequence>
<dbReference type="PANTHER" id="PTHR43275:SF1">
    <property type="entry name" value="D-MALATE DEHYDROGENASE [DECARBOXYLATING]"/>
    <property type="match status" value="1"/>
</dbReference>
<dbReference type="SUPFAM" id="SSF53659">
    <property type="entry name" value="Isocitrate/Isopropylmalate dehydrogenase-like"/>
    <property type="match status" value="1"/>
</dbReference>
<protein>
    <submittedName>
        <fullName evidence="8">Tartrate dehydrogenase</fullName>
    </submittedName>
</protein>
<dbReference type="InterPro" id="IPR019818">
    <property type="entry name" value="IsoCit/isopropylmalate_DH_CS"/>
</dbReference>
<evidence type="ECO:0000256" key="6">
    <source>
        <dbReference type="ARBA" id="ARBA00023211"/>
    </source>
</evidence>
<dbReference type="GO" id="GO:0000287">
    <property type="term" value="F:magnesium ion binding"/>
    <property type="evidence" value="ECO:0007669"/>
    <property type="project" value="InterPro"/>
</dbReference>
<evidence type="ECO:0000256" key="3">
    <source>
        <dbReference type="ARBA" id="ARBA00022723"/>
    </source>
</evidence>
<evidence type="ECO:0000256" key="1">
    <source>
        <dbReference type="ARBA" id="ARBA00001936"/>
    </source>
</evidence>
<evidence type="ECO:0000259" key="7">
    <source>
        <dbReference type="SMART" id="SM01329"/>
    </source>
</evidence>
<dbReference type="AlphaFoldDB" id="T1D8S2"/>
<dbReference type="GO" id="GO:0016616">
    <property type="term" value="F:oxidoreductase activity, acting on the CH-OH group of donors, NAD or NADP as acceptor"/>
    <property type="evidence" value="ECO:0007669"/>
    <property type="project" value="InterPro"/>
</dbReference>
<comment type="cofactor">
    <cofactor evidence="1">
        <name>Mn(2+)</name>
        <dbReference type="ChEBI" id="CHEBI:29035"/>
    </cofactor>
</comment>
<evidence type="ECO:0000256" key="4">
    <source>
        <dbReference type="ARBA" id="ARBA00023002"/>
    </source>
</evidence>
<organism evidence="8">
    <name type="scientific">mine drainage metagenome</name>
    <dbReference type="NCBI Taxonomy" id="410659"/>
    <lineage>
        <taxon>unclassified sequences</taxon>
        <taxon>metagenomes</taxon>
        <taxon>ecological metagenomes</taxon>
    </lineage>
</organism>
<name>T1D8S2_9ZZZZ</name>
<keyword evidence="3" id="KW-0479">Metal-binding</keyword>
<comment type="caution">
    <text evidence="8">The sequence shown here is derived from an EMBL/GenBank/DDBJ whole genome shotgun (WGS) entry which is preliminary data.</text>
</comment>
<gene>
    <name evidence="8" type="ORF">B1A_02696</name>
</gene>